<evidence type="ECO:0000313" key="1">
    <source>
        <dbReference type="EMBL" id="KAK7098278.1"/>
    </source>
</evidence>
<keyword evidence="2" id="KW-1185">Reference proteome</keyword>
<organism evidence="1 2">
    <name type="scientific">Littorina saxatilis</name>
    <dbReference type="NCBI Taxonomy" id="31220"/>
    <lineage>
        <taxon>Eukaryota</taxon>
        <taxon>Metazoa</taxon>
        <taxon>Spiralia</taxon>
        <taxon>Lophotrochozoa</taxon>
        <taxon>Mollusca</taxon>
        <taxon>Gastropoda</taxon>
        <taxon>Caenogastropoda</taxon>
        <taxon>Littorinimorpha</taxon>
        <taxon>Littorinoidea</taxon>
        <taxon>Littorinidae</taxon>
        <taxon>Littorina</taxon>
    </lineage>
</organism>
<evidence type="ECO:0000313" key="2">
    <source>
        <dbReference type="Proteomes" id="UP001374579"/>
    </source>
</evidence>
<dbReference type="EMBL" id="JBAMIC010000012">
    <property type="protein sequence ID" value="KAK7098278.1"/>
    <property type="molecule type" value="Genomic_DNA"/>
</dbReference>
<dbReference type="Proteomes" id="UP001374579">
    <property type="component" value="Unassembled WGS sequence"/>
</dbReference>
<accession>A0AAN9B3Q3</accession>
<gene>
    <name evidence="1" type="ORF">V1264_002611</name>
</gene>
<proteinExistence type="predicted"/>
<dbReference type="AlphaFoldDB" id="A0AAN9B3Q3"/>
<comment type="caution">
    <text evidence="1">The sequence shown here is derived from an EMBL/GenBank/DDBJ whole genome shotgun (WGS) entry which is preliminary data.</text>
</comment>
<name>A0AAN9B3Q3_9CAEN</name>
<reference evidence="1 2" key="1">
    <citation type="submission" date="2024-02" db="EMBL/GenBank/DDBJ databases">
        <title>Chromosome-scale genome assembly of the rough periwinkle Littorina saxatilis.</title>
        <authorList>
            <person name="De Jode A."/>
            <person name="Faria R."/>
            <person name="Formenti G."/>
            <person name="Sims Y."/>
            <person name="Smith T.P."/>
            <person name="Tracey A."/>
            <person name="Wood J.M.D."/>
            <person name="Zagrodzka Z.B."/>
            <person name="Johannesson K."/>
            <person name="Butlin R.K."/>
            <person name="Leder E.H."/>
        </authorList>
    </citation>
    <scope>NUCLEOTIDE SEQUENCE [LARGE SCALE GENOMIC DNA]</scope>
    <source>
        <strain evidence="1">Snail1</strain>
        <tissue evidence="1">Muscle</tissue>
    </source>
</reference>
<sequence length="68" mass="7647">MRARSGVVASGVGVGRPATFSTVWQRCLSCGETTEISWDEGQRVIKMEKKDPWPTKQRMTFLEEDALT</sequence>
<protein>
    <submittedName>
        <fullName evidence="1">Uncharacterized protein</fullName>
    </submittedName>
</protein>